<dbReference type="GO" id="GO:0020037">
    <property type="term" value="F:heme binding"/>
    <property type="evidence" value="ECO:0007669"/>
    <property type="project" value="InterPro"/>
</dbReference>
<gene>
    <name evidence="13" type="ORF">CDL15_Pgr025705</name>
    <name evidence="14" type="ORF">CRG98_014701</name>
</gene>
<keyword evidence="8" id="KW-0408">Iron</keyword>
<dbReference type="STRING" id="22663.A0A218WB39"/>
<evidence type="ECO:0000256" key="11">
    <source>
        <dbReference type="RuleBase" id="RU004241"/>
    </source>
</evidence>
<keyword evidence="10" id="KW-0106">Calcium</keyword>
<dbReference type="InterPro" id="IPR000823">
    <property type="entry name" value="Peroxidase_pln"/>
</dbReference>
<evidence type="ECO:0000256" key="7">
    <source>
        <dbReference type="ARBA" id="ARBA00023002"/>
    </source>
</evidence>
<dbReference type="Gene3D" id="1.10.520.10">
    <property type="match status" value="1"/>
</dbReference>
<dbReference type="PANTHER" id="PTHR31235">
    <property type="entry name" value="PEROXIDASE 25-RELATED"/>
    <property type="match status" value="1"/>
</dbReference>
<feature type="domain" description="Plant heme peroxidase family profile" evidence="12">
    <location>
        <begin position="1"/>
        <end position="78"/>
    </location>
</feature>
<dbReference type="Proteomes" id="UP000197138">
    <property type="component" value="Unassembled WGS sequence"/>
</dbReference>
<name>A0A218WB39_PUNGR</name>
<evidence type="ECO:0000256" key="6">
    <source>
        <dbReference type="ARBA" id="ARBA00022723"/>
    </source>
</evidence>
<evidence type="ECO:0000256" key="9">
    <source>
        <dbReference type="PIRSR" id="PIRSR600823-1"/>
    </source>
</evidence>
<evidence type="ECO:0000256" key="5">
    <source>
        <dbReference type="ARBA" id="ARBA00022617"/>
    </source>
</evidence>
<dbReference type="GO" id="GO:0006979">
    <property type="term" value="P:response to oxidative stress"/>
    <property type="evidence" value="ECO:0007669"/>
    <property type="project" value="InterPro"/>
</dbReference>
<keyword evidence="4" id="KW-0575">Peroxidase</keyword>
<comment type="cofactor">
    <cofactor evidence="10">
        <name>Ca(2+)</name>
        <dbReference type="ChEBI" id="CHEBI:29108"/>
    </cofactor>
    <text evidence="10">Binds 2 calcium ions per subunit.</text>
</comment>
<dbReference type="GO" id="GO:0046872">
    <property type="term" value="F:metal ion binding"/>
    <property type="evidence" value="ECO:0007669"/>
    <property type="project" value="UniProtKB-KW"/>
</dbReference>
<evidence type="ECO:0000256" key="3">
    <source>
        <dbReference type="ARBA" id="ARBA00012313"/>
    </source>
</evidence>
<feature type="binding site" evidence="10">
    <location>
        <position position="10"/>
    </location>
    <ligand>
        <name>Ca(2+)</name>
        <dbReference type="ChEBI" id="CHEBI:29108"/>
        <label>1</label>
    </ligand>
</feature>
<feature type="binding site" evidence="10">
    <location>
        <position position="5"/>
    </location>
    <ligand>
        <name>Ca(2+)</name>
        <dbReference type="ChEBI" id="CHEBI:29108"/>
        <label>1</label>
    </ligand>
</feature>
<comment type="similarity">
    <text evidence="11">Belongs to the peroxidase family.</text>
</comment>
<dbReference type="EMBL" id="MTKT01004810">
    <property type="protein sequence ID" value="OWM69856.1"/>
    <property type="molecule type" value="Genomic_DNA"/>
</dbReference>
<evidence type="ECO:0000313" key="16">
    <source>
        <dbReference type="Proteomes" id="UP000233551"/>
    </source>
</evidence>
<sequence>MQFHDCFVRGYNGSILIDGASIEKTARPTQLLRGYEVIEDAKKQLKTACLGVVSYADILALAAPNAVAMVSKSIYIYIYITNFYYYYYY</sequence>
<evidence type="ECO:0000256" key="2">
    <source>
        <dbReference type="ARBA" id="ARBA00001970"/>
    </source>
</evidence>
<dbReference type="AlphaFoldDB" id="A0A218WB39"/>
<evidence type="ECO:0000313" key="13">
    <source>
        <dbReference type="EMBL" id="OWM69856.1"/>
    </source>
</evidence>
<evidence type="ECO:0000313" key="14">
    <source>
        <dbReference type="EMBL" id="PKI64905.1"/>
    </source>
</evidence>
<reference evidence="14 16" key="3">
    <citation type="submission" date="2017-11" db="EMBL/GenBank/DDBJ databases">
        <title>De-novo sequencing of pomegranate (Punica granatum L.) genome.</title>
        <authorList>
            <person name="Akparov Z."/>
            <person name="Amiraslanov A."/>
            <person name="Hajiyeva S."/>
            <person name="Abbasov M."/>
            <person name="Kaur K."/>
            <person name="Hamwieh A."/>
            <person name="Solovyev V."/>
            <person name="Salamov A."/>
            <person name="Braich B."/>
            <person name="Kosarev P."/>
            <person name="Mahmoud A."/>
            <person name="Hajiyev E."/>
            <person name="Babayeva S."/>
            <person name="Izzatullayeva V."/>
            <person name="Mammadov A."/>
            <person name="Mammadov A."/>
            <person name="Sharifova S."/>
            <person name="Ojaghi J."/>
            <person name="Eynullazada K."/>
            <person name="Bayramov B."/>
            <person name="Abdulazimova A."/>
            <person name="Shahmuradov I."/>
        </authorList>
    </citation>
    <scope>NUCLEOTIDE SEQUENCE [LARGE SCALE GENOMIC DNA]</scope>
    <source>
        <strain evidence="14">AG2017</strain>
        <strain evidence="16">cv. AG2017</strain>
        <tissue evidence="14">Leaf</tissue>
    </source>
</reference>
<feature type="binding site" evidence="10">
    <location>
        <position position="23"/>
    </location>
    <ligand>
        <name>Ca(2+)</name>
        <dbReference type="ChEBI" id="CHEBI:29108"/>
        <label>1</label>
    </ligand>
</feature>
<reference evidence="13" key="2">
    <citation type="submission" date="2017-06" db="EMBL/GenBank/DDBJ databases">
        <title>The pomegranate genome and the genomics of punicalagin biosynthesis.</title>
        <authorList>
            <person name="Xu C."/>
        </authorList>
    </citation>
    <scope>NUCLEOTIDE SEQUENCE [LARGE SCALE GENOMIC DNA]</scope>
    <source>
        <tissue evidence="13">Fresh leaf</tissue>
    </source>
</reference>
<feature type="binding site" evidence="10">
    <location>
        <position position="8"/>
    </location>
    <ligand>
        <name>Ca(2+)</name>
        <dbReference type="ChEBI" id="CHEBI:29108"/>
        <label>1</label>
    </ligand>
</feature>
<comment type="cofactor">
    <cofactor evidence="2">
        <name>heme b</name>
        <dbReference type="ChEBI" id="CHEBI:60344"/>
    </cofactor>
</comment>
<keyword evidence="5" id="KW-0349">Heme</keyword>
<organism evidence="13 15">
    <name type="scientific">Punica granatum</name>
    <name type="common">Pomegranate</name>
    <dbReference type="NCBI Taxonomy" id="22663"/>
    <lineage>
        <taxon>Eukaryota</taxon>
        <taxon>Viridiplantae</taxon>
        <taxon>Streptophyta</taxon>
        <taxon>Embryophyta</taxon>
        <taxon>Tracheophyta</taxon>
        <taxon>Spermatophyta</taxon>
        <taxon>Magnoliopsida</taxon>
        <taxon>eudicotyledons</taxon>
        <taxon>Gunneridae</taxon>
        <taxon>Pentapetalae</taxon>
        <taxon>rosids</taxon>
        <taxon>malvids</taxon>
        <taxon>Myrtales</taxon>
        <taxon>Lythraceae</taxon>
        <taxon>Punica</taxon>
    </lineage>
</organism>
<comment type="caution">
    <text evidence="13">The sequence shown here is derived from an EMBL/GenBank/DDBJ whole genome shotgun (WGS) entry which is preliminary data.</text>
</comment>
<evidence type="ECO:0000256" key="4">
    <source>
        <dbReference type="ARBA" id="ARBA00022559"/>
    </source>
</evidence>
<dbReference type="InterPro" id="IPR002016">
    <property type="entry name" value="Haem_peroxidase"/>
</dbReference>
<feature type="active site" description="Proton acceptor" evidence="9">
    <location>
        <position position="4"/>
    </location>
</feature>
<dbReference type="Pfam" id="PF00141">
    <property type="entry name" value="peroxidase"/>
    <property type="match status" value="1"/>
</dbReference>
<evidence type="ECO:0000256" key="1">
    <source>
        <dbReference type="ARBA" id="ARBA00000189"/>
    </source>
</evidence>
<dbReference type="GO" id="GO:0140825">
    <property type="term" value="F:lactoperoxidase activity"/>
    <property type="evidence" value="ECO:0007669"/>
    <property type="project" value="UniProtKB-EC"/>
</dbReference>
<dbReference type="InterPro" id="IPR010255">
    <property type="entry name" value="Haem_peroxidase_sf"/>
</dbReference>
<dbReference type="Proteomes" id="UP000233551">
    <property type="component" value="Unassembled WGS sequence"/>
</dbReference>
<feature type="binding site" evidence="10">
    <location>
        <position position="14"/>
    </location>
    <ligand>
        <name>Ca(2+)</name>
        <dbReference type="ChEBI" id="CHEBI:29108"/>
        <label>1</label>
    </ligand>
</feature>
<dbReference type="EMBL" id="PGOL01000788">
    <property type="protein sequence ID" value="PKI64905.1"/>
    <property type="molecule type" value="Genomic_DNA"/>
</dbReference>
<comment type="catalytic activity">
    <reaction evidence="1">
        <text>2 a phenolic donor + H2O2 = 2 a phenolic radical donor + 2 H2O</text>
        <dbReference type="Rhea" id="RHEA:56136"/>
        <dbReference type="ChEBI" id="CHEBI:15377"/>
        <dbReference type="ChEBI" id="CHEBI:16240"/>
        <dbReference type="ChEBI" id="CHEBI:139520"/>
        <dbReference type="ChEBI" id="CHEBI:139521"/>
        <dbReference type="EC" id="1.11.1.7"/>
    </reaction>
</comment>
<dbReference type="EC" id="1.11.1.7" evidence="3"/>
<reference evidence="15" key="1">
    <citation type="journal article" date="2017" name="Plant J.">
        <title>The pomegranate (Punica granatum L.) genome and the genomics of punicalagin biosynthesis.</title>
        <authorList>
            <person name="Qin G."/>
            <person name="Xu C."/>
            <person name="Ming R."/>
            <person name="Tang H."/>
            <person name="Guyot R."/>
            <person name="Kramer E.M."/>
            <person name="Hu Y."/>
            <person name="Yi X."/>
            <person name="Qi Y."/>
            <person name="Xu X."/>
            <person name="Gao Z."/>
            <person name="Pan H."/>
            <person name="Jian J."/>
            <person name="Tian Y."/>
            <person name="Yue Z."/>
            <person name="Xu Y."/>
        </authorList>
    </citation>
    <scope>NUCLEOTIDE SEQUENCE [LARGE SCALE GENOMIC DNA]</scope>
    <source>
        <strain evidence="15">cv. Dabenzi</strain>
    </source>
</reference>
<keyword evidence="7" id="KW-0560">Oxidoreductase</keyword>
<keyword evidence="16" id="KW-1185">Reference proteome</keyword>
<evidence type="ECO:0000313" key="15">
    <source>
        <dbReference type="Proteomes" id="UP000197138"/>
    </source>
</evidence>
<accession>A0A218WB39</accession>
<protein>
    <recommendedName>
        <fullName evidence="3">peroxidase</fullName>
        <ecNumber evidence="3">1.11.1.7</ecNumber>
    </recommendedName>
</protein>
<evidence type="ECO:0000256" key="10">
    <source>
        <dbReference type="PIRSR" id="PIRSR600823-3"/>
    </source>
</evidence>
<evidence type="ECO:0000256" key="8">
    <source>
        <dbReference type="ARBA" id="ARBA00023004"/>
    </source>
</evidence>
<keyword evidence="6 10" id="KW-0479">Metal-binding</keyword>
<dbReference type="PROSITE" id="PS50873">
    <property type="entry name" value="PEROXIDASE_4"/>
    <property type="match status" value="1"/>
</dbReference>
<dbReference type="SUPFAM" id="SSF48113">
    <property type="entry name" value="Heme-dependent peroxidases"/>
    <property type="match status" value="1"/>
</dbReference>
<proteinExistence type="inferred from homology"/>
<evidence type="ECO:0000259" key="12">
    <source>
        <dbReference type="PROSITE" id="PS50873"/>
    </source>
</evidence>